<dbReference type="InterPro" id="IPR000477">
    <property type="entry name" value="RT_dom"/>
</dbReference>
<dbReference type="CDD" id="cd00085">
    <property type="entry name" value="HNHc"/>
    <property type="match status" value="1"/>
</dbReference>
<dbReference type="EMBL" id="CP017599">
    <property type="protein sequence ID" value="AOX01188.1"/>
    <property type="molecule type" value="Genomic_DNA"/>
</dbReference>
<dbReference type="InterPro" id="IPR051083">
    <property type="entry name" value="GrpII_Intron_Splice-Mob/Def"/>
</dbReference>
<dbReference type="Pfam" id="PF08388">
    <property type="entry name" value="GIIM"/>
    <property type="match status" value="1"/>
</dbReference>
<dbReference type="Gene3D" id="1.10.30.50">
    <property type="match status" value="1"/>
</dbReference>
<dbReference type="GO" id="GO:0008270">
    <property type="term" value="F:zinc ion binding"/>
    <property type="evidence" value="ECO:0007669"/>
    <property type="project" value="InterPro"/>
</dbReference>
<dbReference type="InterPro" id="IPR013597">
    <property type="entry name" value="Mat_intron_G2"/>
</dbReference>
<evidence type="ECO:0000313" key="3">
    <source>
        <dbReference type="EMBL" id="AOX02399.1"/>
    </source>
</evidence>
<dbReference type="InterPro" id="IPR002711">
    <property type="entry name" value="HNH"/>
</dbReference>
<dbReference type="GO" id="GO:0003676">
    <property type="term" value="F:nucleic acid binding"/>
    <property type="evidence" value="ECO:0007669"/>
    <property type="project" value="InterPro"/>
</dbReference>
<dbReference type="CDD" id="cd01651">
    <property type="entry name" value="RT_G2_intron"/>
    <property type="match status" value="1"/>
</dbReference>
<evidence type="ECO:0000313" key="6">
    <source>
        <dbReference type="Proteomes" id="UP000177870"/>
    </source>
</evidence>
<name>A0A1D8TU71_9CYAN</name>
<proteinExistence type="predicted"/>
<dbReference type="InterPro" id="IPR043502">
    <property type="entry name" value="DNA/RNA_pol_sf"/>
</dbReference>
<dbReference type="Pfam" id="PF01844">
    <property type="entry name" value="HNH"/>
    <property type="match status" value="1"/>
</dbReference>
<accession>A0A1D8TU71</accession>
<gene>
    <name evidence="2" type="ORF">BJP34_18640</name>
    <name evidence="3" type="ORF">BJP34_25785</name>
    <name evidence="4" type="ORF">BJP34_28190</name>
    <name evidence="5" type="ORF">BJP34_31875</name>
</gene>
<reference evidence="2" key="2">
    <citation type="journal article" date="2017" name="Proc. Natl. Acad. Sci. U.S.A.">
        <title>Comparative genomics uncovers the prolific and distinctive metabolic potential of the cyanobacterial genus Moorea.</title>
        <authorList>
            <person name="Leao T."/>
            <person name="Castelao G."/>
            <person name="Korobeynikov A."/>
            <person name="Monroe E.A."/>
            <person name="Podell S."/>
            <person name="Glukhov E."/>
            <person name="Allen E.E."/>
            <person name="Gerwick W.H."/>
            <person name="Gerwick L."/>
        </authorList>
    </citation>
    <scope>NUCLEOTIDE SEQUENCE</scope>
    <source>
        <strain evidence="2">PAL-8-15-08-1</strain>
    </source>
</reference>
<dbReference type="OrthoDB" id="435986at2"/>
<dbReference type="Proteomes" id="UP000177870">
    <property type="component" value="Chromosome"/>
</dbReference>
<dbReference type="SMART" id="SM00507">
    <property type="entry name" value="HNHc"/>
    <property type="match status" value="1"/>
</dbReference>
<evidence type="ECO:0000313" key="5">
    <source>
        <dbReference type="EMBL" id="AOX03429.1"/>
    </source>
</evidence>
<dbReference type="KEGG" id="mpro:BJP34_18640"/>
<feature type="domain" description="Reverse transcriptase" evidence="1">
    <location>
        <begin position="95"/>
        <end position="341"/>
    </location>
</feature>
<dbReference type="PANTHER" id="PTHR34047:SF10">
    <property type="entry name" value="GROUP II INTRON-ASSOCIATED OPEN READING FRAME"/>
    <property type="match status" value="1"/>
</dbReference>
<dbReference type="Pfam" id="PF00078">
    <property type="entry name" value="RVT_1"/>
    <property type="match status" value="1"/>
</dbReference>
<reference evidence="6" key="1">
    <citation type="submission" date="2016-10" db="EMBL/GenBank/DDBJ databases">
        <title>Comparative genomics uncovers the prolific and rare metabolic potential of the cyanobacterial genus Moorea.</title>
        <authorList>
            <person name="Leao T."/>
            <person name="Castelao G."/>
            <person name="Korobeynikov A."/>
            <person name="Monroe E.A."/>
            <person name="Podell S."/>
            <person name="Glukhov E."/>
            <person name="Allen E."/>
            <person name="Gerwick W.H."/>
            <person name="Gerwick L."/>
        </authorList>
    </citation>
    <scope>NUCLEOTIDE SEQUENCE [LARGE SCALE GENOMIC DNA]</scope>
    <source>
        <strain evidence="6">PAL-8-15-08-1</strain>
    </source>
</reference>
<sequence length="611" mass="71295">MKSRTNTGTGVWDWTEIDWKVINKQVLKLQRRIFRATKEAQLKGSGWDKVKNLMKLIINSKSALALAIQTVTVKNKGRNTPGIDGYVAIKTEEKNRLMKNWNWNEVSPTKRVYIPKSNGNKRPLGIPTIKDRIGQAIIKMAYEPVFEVSFEPNSYGFRPGRSCHDAIQEVFAGLKKGSSHHWVLDADIKGAFDNISHGFIMDKLEGLPKRSLIKKWLKCGYVDNRIFHPTNSGTPQGGIISPLLANIALDGLQEVISEKCKIDYTTRSRGKTINKKKEVDKYRFARYADDFVITSQTKENLEEIIPRVEKWLRERGLELNREKTKIRNIIEEGFSFLGFQIQQRKTKTLRLDSKRYKKKARKMLKNLKPNAIRIPTPNAKIREEICYSCIITPDQEEVKRFLKEIRSILKNEARALNTEDVIKKLNPKIRGWLNYYRFVCSKKTFNNVRWKILSSIYRYLKRQHPKKAWKWIKRKYFKTIDKDTLNFFTISSGKRKKEEILVNAAKDVPIIRFEKVKGNSSPFDPDLKEYWKKRKTKWGKSKFAKGSKYEKVYIHQKGICPICNLPIELDDNFEVHHTIPIKRGGNSETKNLQILHSHCHKAKHKKLHQDT</sequence>
<protein>
    <recommendedName>
        <fullName evidence="1">Reverse transcriptase domain-containing protein</fullName>
    </recommendedName>
</protein>
<dbReference type="AlphaFoldDB" id="A0A1D8TU71"/>
<dbReference type="EMBL" id="CP017599">
    <property type="protein sequence ID" value="AOX02804.1"/>
    <property type="molecule type" value="Genomic_DNA"/>
</dbReference>
<dbReference type="Pfam" id="PF13655">
    <property type="entry name" value="RVT_N"/>
    <property type="match status" value="1"/>
</dbReference>
<dbReference type="InterPro" id="IPR025960">
    <property type="entry name" value="RVT_N"/>
</dbReference>
<dbReference type="Gene3D" id="3.30.70.270">
    <property type="match status" value="1"/>
</dbReference>
<evidence type="ECO:0000259" key="1">
    <source>
        <dbReference type="PROSITE" id="PS50878"/>
    </source>
</evidence>
<dbReference type="PROSITE" id="PS50878">
    <property type="entry name" value="RT_POL"/>
    <property type="match status" value="1"/>
</dbReference>
<dbReference type="RefSeq" id="WP_070393634.1">
    <property type="nucleotide sequence ID" value="NZ_CP017599.1"/>
</dbReference>
<dbReference type="KEGG" id="mpro:BJP34_28190"/>
<evidence type="ECO:0000313" key="4">
    <source>
        <dbReference type="EMBL" id="AOX02804.1"/>
    </source>
</evidence>
<dbReference type="PANTHER" id="PTHR34047">
    <property type="entry name" value="NUCLEAR INTRON MATURASE 1, MITOCHONDRIAL-RELATED"/>
    <property type="match status" value="1"/>
</dbReference>
<dbReference type="GO" id="GO:0004519">
    <property type="term" value="F:endonuclease activity"/>
    <property type="evidence" value="ECO:0007669"/>
    <property type="project" value="InterPro"/>
</dbReference>
<evidence type="ECO:0000313" key="2">
    <source>
        <dbReference type="EMBL" id="AOX01188.1"/>
    </source>
</evidence>
<organism evidence="2 6">
    <name type="scientific">Moorena producens PAL-8-15-08-1</name>
    <dbReference type="NCBI Taxonomy" id="1458985"/>
    <lineage>
        <taxon>Bacteria</taxon>
        <taxon>Bacillati</taxon>
        <taxon>Cyanobacteriota</taxon>
        <taxon>Cyanophyceae</taxon>
        <taxon>Coleofasciculales</taxon>
        <taxon>Coleofasciculaceae</taxon>
        <taxon>Moorena</taxon>
    </lineage>
</organism>
<dbReference type="EMBL" id="CP017599">
    <property type="protein sequence ID" value="AOX02399.1"/>
    <property type="molecule type" value="Genomic_DNA"/>
</dbReference>
<dbReference type="KEGG" id="mpro:BJP34_31875"/>
<dbReference type="EMBL" id="CP017599">
    <property type="protein sequence ID" value="AOX03429.1"/>
    <property type="molecule type" value="Genomic_DNA"/>
</dbReference>
<dbReference type="SUPFAM" id="SSF56672">
    <property type="entry name" value="DNA/RNA polymerases"/>
    <property type="match status" value="1"/>
</dbReference>
<dbReference type="InterPro" id="IPR003615">
    <property type="entry name" value="HNH_nuc"/>
</dbReference>
<dbReference type="InterPro" id="IPR043128">
    <property type="entry name" value="Rev_trsase/Diguanyl_cyclase"/>
</dbReference>
<dbReference type="KEGG" id="mpro:BJP34_25785"/>